<evidence type="ECO:0000313" key="4">
    <source>
        <dbReference type="Proteomes" id="UP000011866"/>
    </source>
</evidence>
<evidence type="ECO:0000259" key="2">
    <source>
        <dbReference type="SMART" id="SM01321"/>
    </source>
</evidence>
<protein>
    <submittedName>
        <fullName evidence="3">CheW protein</fullName>
    </submittedName>
</protein>
<dbReference type="PATRIC" id="fig|1298593.3.peg.755"/>
<name>M5DP68_9GAMM</name>
<dbReference type="PANTHER" id="PTHR34322:SF2">
    <property type="entry name" value="TRANSPOSASE IS200-LIKE DOMAIN-CONTAINING PROTEIN"/>
    <property type="match status" value="1"/>
</dbReference>
<reference evidence="3 4" key="1">
    <citation type="journal article" date="2013" name="Genome Announc.">
        <title>Genome Sequence of Thalassolituus oleivorans MIL-1 (DSM 14913T).</title>
        <authorList>
            <person name="Golyshin P.N."/>
            <person name="Werner J."/>
            <person name="Chernikova T.N."/>
            <person name="Tran H."/>
            <person name="Ferrer M."/>
            <person name="Yakimov M.M."/>
            <person name="Teeling H."/>
            <person name="Golyshina O.V."/>
        </authorList>
    </citation>
    <scope>NUCLEOTIDE SEQUENCE [LARGE SCALE GENOMIC DNA]</scope>
    <source>
        <strain evidence="3 4">MIL-1</strain>
    </source>
</reference>
<evidence type="ECO:0000256" key="1">
    <source>
        <dbReference type="SAM" id="MobiDB-lite"/>
    </source>
</evidence>
<dbReference type="GO" id="GO:0003677">
    <property type="term" value="F:DNA binding"/>
    <property type="evidence" value="ECO:0007669"/>
    <property type="project" value="InterPro"/>
</dbReference>
<dbReference type="SMART" id="SM01321">
    <property type="entry name" value="Y1_Tnp"/>
    <property type="match status" value="1"/>
</dbReference>
<feature type="region of interest" description="Disordered" evidence="1">
    <location>
        <begin position="194"/>
        <end position="223"/>
    </location>
</feature>
<dbReference type="RefSeq" id="WP_015485958.1">
    <property type="nucleotide sequence ID" value="NC_020888.1"/>
</dbReference>
<evidence type="ECO:0000313" key="3">
    <source>
        <dbReference type="EMBL" id="CCU71221.1"/>
    </source>
</evidence>
<feature type="domain" description="Transposase IS200-like" evidence="2">
    <location>
        <begin position="12"/>
        <end position="186"/>
    </location>
</feature>
<dbReference type="Gene3D" id="3.30.70.1290">
    <property type="entry name" value="Transposase IS200-like"/>
    <property type="match status" value="1"/>
</dbReference>
<dbReference type="EMBL" id="HF680312">
    <property type="protein sequence ID" value="CCU71221.1"/>
    <property type="molecule type" value="Genomic_DNA"/>
</dbReference>
<dbReference type="PANTHER" id="PTHR34322">
    <property type="entry name" value="TRANSPOSASE, Y1_TNP DOMAIN-CONTAINING"/>
    <property type="match status" value="1"/>
</dbReference>
<keyword evidence="4" id="KW-1185">Reference proteome</keyword>
<dbReference type="SUPFAM" id="SSF143422">
    <property type="entry name" value="Transposase IS200-like"/>
    <property type="match status" value="1"/>
</dbReference>
<dbReference type="GO" id="GO:0004803">
    <property type="term" value="F:transposase activity"/>
    <property type="evidence" value="ECO:0007669"/>
    <property type="project" value="InterPro"/>
</dbReference>
<sequence length="335" mass="39048">MPKPRKELISIEATPYYHCVSRCVRRAFLCGTDEEGRSFEHRRGWIEHLLLEQAKVYCIDIAAYAVMSNHFHAVLHINQAKSKALTDIEVVKRWHLLYKGNLVSQQFERGEELREDQWILLRRNIEEWRSRLMSISWFMRRLNETVARLANDEDECTGHFWEGRFKSQALLDEKALAACMAYVDLNPVRAAMAETPEESKHTSVKKRAEKAKEAYSPNHPQQQVPELLNFAGNPKQDMPEGILMRLTDYLELVDWTGRQIRENKRGSISEAEPAIMNRLGIDAEHWLYITQNFESEFKGVVGAVNEVKSKISCFWDKQRERRRTAGIQACKLRLS</sequence>
<dbReference type="GO" id="GO:0006313">
    <property type="term" value="P:DNA transposition"/>
    <property type="evidence" value="ECO:0007669"/>
    <property type="project" value="InterPro"/>
</dbReference>
<gene>
    <name evidence="3" type="ORF">TOL_0783</name>
</gene>
<dbReference type="Proteomes" id="UP000011866">
    <property type="component" value="Chromosome"/>
</dbReference>
<proteinExistence type="predicted"/>
<dbReference type="eggNOG" id="COG1943">
    <property type="taxonomic scope" value="Bacteria"/>
</dbReference>
<dbReference type="AlphaFoldDB" id="M5DP68"/>
<dbReference type="KEGG" id="tol:TOL_0783"/>
<accession>M5DP68</accession>
<dbReference type="GeneID" id="79175740"/>
<dbReference type="InterPro" id="IPR002686">
    <property type="entry name" value="Transposase_17"/>
</dbReference>
<dbReference type="InterPro" id="IPR036515">
    <property type="entry name" value="Transposase_17_sf"/>
</dbReference>
<organism evidence="3 4">
    <name type="scientific">Thalassolituus oleivorans MIL-1</name>
    <dbReference type="NCBI Taxonomy" id="1298593"/>
    <lineage>
        <taxon>Bacteria</taxon>
        <taxon>Pseudomonadati</taxon>
        <taxon>Pseudomonadota</taxon>
        <taxon>Gammaproteobacteria</taxon>
        <taxon>Oceanospirillales</taxon>
        <taxon>Oceanospirillaceae</taxon>
        <taxon>Thalassolituus</taxon>
    </lineage>
</organism>
<dbReference type="HOGENOM" id="CLU_053827_0_0_6"/>